<name>A0A9E4K2G8_9GAMM</name>
<evidence type="ECO:0008006" key="4">
    <source>
        <dbReference type="Google" id="ProtNLM"/>
    </source>
</evidence>
<evidence type="ECO:0000313" key="3">
    <source>
        <dbReference type="Proteomes" id="UP000886687"/>
    </source>
</evidence>
<protein>
    <recommendedName>
        <fullName evidence="4">Lipoprotein</fullName>
    </recommendedName>
</protein>
<keyword evidence="1" id="KW-0732">Signal</keyword>
<dbReference type="Proteomes" id="UP000886687">
    <property type="component" value="Unassembled WGS sequence"/>
</dbReference>
<dbReference type="PROSITE" id="PS51257">
    <property type="entry name" value="PROKAR_LIPOPROTEIN"/>
    <property type="match status" value="1"/>
</dbReference>
<sequence length="296" mass="32376">MNLLLSKSLPLALLFSLFVGCGGGDGQSDSSSNNEDSDADDIDLDITTFEYMGNESPAVVTSSNLVQLAYAVAQTVKNLGLYDVILQTEMLRTTRPFPSDATSSLSLTSDPHCVPTGSSTSEHNVSGTISKYSFTDCGTNGRDRNGTYYVSGYNTIVHEDSLAGPFVSILDGEVLDEKGYSARIHRTLRCDFDSCVFVVDYFSDDDFVYRMTDIYRTSRSRNTGIQVSGRAYHPDLGYVEFETDSDLRIDLNCESTHPSVGRVVFSGSNNLQGSIDFISCTQYVVSNGSSSYVMNW</sequence>
<comment type="caution">
    <text evidence="2">The sequence shown here is derived from an EMBL/GenBank/DDBJ whole genome shotgun (WGS) entry which is preliminary data.</text>
</comment>
<gene>
    <name evidence="2" type="ORF">JAZ04_01560</name>
</gene>
<organism evidence="2 3">
    <name type="scientific">Candidatus Thiodiazotropha lotti</name>
    <dbReference type="NCBI Taxonomy" id="2792787"/>
    <lineage>
        <taxon>Bacteria</taxon>
        <taxon>Pseudomonadati</taxon>
        <taxon>Pseudomonadota</taxon>
        <taxon>Gammaproteobacteria</taxon>
        <taxon>Chromatiales</taxon>
        <taxon>Sedimenticolaceae</taxon>
        <taxon>Candidatus Thiodiazotropha</taxon>
    </lineage>
</organism>
<feature type="signal peptide" evidence="1">
    <location>
        <begin position="1"/>
        <end position="21"/>
    </location>
</feature>
<proteinExistence type="predicted"/>
<dbReference type="EMBL" id="JAEPDI010000001">
    <property type="protein sequence ID" value="MCG7937529.1"/>
    <property type="molecule type" value="Genomic_DNA"/>
</dbReference>
<evidence type="ECO:0000313" key="2">
    <source>
        <dbReference type="EMBL" id="MCG7937529.1"/>
    </source>
</evidence>
<dbReference type="AlphaFoldDB" id="A0A9E4K2G8"/>
<reference evidence="2" key="1">
    <citation type="journal article" date="2021" name="Proc. Natl. Acad. Sci. U.S.A.">
        <title>Global biogeography of chemosynthetic symbionts reveals both localized and globally distributed symbiont groups. .</title>
        <authorList>
            <person name="Osvatic J.T."/>
            <person name="Wilkins L.G.E."/>
            <person name="Leibrecht L."/>
            <person name="Leray M."/>
            <person name="Zauner S."/>
            <person name="Polzin J."/>
            <person name="Camacho Y."/>
            <person name="Gros O."/>
            <person name="van Gils J.A."/>
            <person name="Eisen J.A."/>
            <person name="Petersen J.M."/>
            <person name="Yuen B."/>
        </authorList>
    </citation>
    <scope>NUCLEOTIDE SEQUENCE</scope>
    <source>
        <strain evidence="2">MAGL173</strain>
    </source>
</reference>
<accession>A0A9E4K2G8</accession>
<evidence type="ECO:0000256" key="1">
    <source>
        <dbReference type="SAM" id="SignalP"/>
    </source>
</evidence>
<feature type="chain" id="PRO_5038890516" description="Lipoprotein" evidence="1">
    <location>
        <begin position="22"/>
        <end position="296"/>
    </location>
</feature>